<reference evidence="1" key="2">
    <citation type="submission" date="2018-03" db="EMBL/GenBank/DDBJ databases">
        <title>The Triticum urartu genome reveals the dynamic nature of wheat genome evolution.</title>
        <authorList>
            <person name="Ling H."/>
            <person name="Ma B."/>
            <person name="Shi X."/>
            <person name="Liu H."/>
            <person name="Dong L."/>
            <person name="Sun H."/>
            <person name="Cao Y."/>
            <person name="Gao Q."/>
            <person name="Zheng S."/>
            <person name="Li Y."/>
            <person name="Yu Y."/>
            <person name="Du H."/>
            <person name="Qi M."/>
            <person name="Li Y."/>
            <person name="Yu H."/>
            <person name="Cui Y."/>
            <person name="Wang N."/>
            <person name="Chen C."/>
            <person name="Wu H."/>
            <person name="Zhao Y."/>
            <person name="Zhang J."/>
            <person name="Li Y."/>
            <person name="Zhou W."/>
            <person name="Zhang B."/>
            <person name="Hu W."/>
            <person name="Eijk M."/>
            <person name="Tang J."/>
            <person name="Witsenboer H."/>
            <person name="Zhao S."/>
            <person name="Li Z."/>
            <person name="Zhang A."/>
            <person name="Wang D."/>
            <person name="Liang C."/>
        </authorList>
    </citation>
    <scope>NUCLEOTIDE SEQUENCE [LARGE SCALE GENOMIC DNA]</scope>
    <source>
        <strain evidence="1">cv. G1812</strain>
    </source>
</reference>
<evidence type="ECO:0000313" key="2">
    <source>
        <dbReference type="Proteomes" id="UP000015106"/>
    </source>
</evidence>
<protein>
    <submittedName>
        <fullName evidence="1">Uncharacterized protein</fullName>
    </submittedName>
</protein>
<dbReference type="EnsemblPlants" id="TuG1812U0000166700.01.T01">
    <property type="protein sequence ID" value="TuG1812U0000166700.01.T01"/>
    <property type="gene ID" value="TuG1812U0000166700.01"/>
</dbReference>
<reference evidence="1" key="3">
    <citation type="submission" date="2022-06" db="UniProtKB">
        <authorList>
            <consortium name="EnsemblPlants"/>
        </authorList>
    </citation>
    <scope>IDENTIFICATION</scope>
</reference>
<dbReference type="Proteomes" id="UP000015106">
    <property type="component" value="Chromosome 6"/>
</dbReference>
<dbReference type="Gramene" id="TuG1812G0600000374.01.T01">
    <property type="protein sequence ID" value="TuG1812G0600000374.01.T01"/>
    <property type="gene ID" value="TuG1812G0600000374.01"/>
</dbReference>
<reference evidence="2" key="1">
    <citation type="journal article" date="2013" name="Nature">
        <title>Draft genome of the wheat A-genome progenitor Triticum urartu.</title>
        <authorList>
            <person name="Ling H.Q."/>
            <person name="Zhao S."/>
            <person name="Liu D."/>
            <person name="Wang J."/>
            <person name="Sun H."/>
            <person name="Zhang C."/>
            <person name="Fan H."/>
            <person name="Li D."/>
            <person name="Dong L."/>
            <person name="Tao Y."/>
            <person name="Gao C."/>
            <person name="Wu H."/>
            <person name="Li Y."/>
            <person name="Cui Y."/>
            <person name="Guo X."/>
            <person name="Zheng S."/>
            <person name="Wang B."/>
            <person name="Yu K."/>
            <person name="Liang Q."/>
            <person name="Yang W."/>
            <person name="Lou X."/>
            <person name="Chen J."/>
            <person name="Feng M."/>
            <person name="Jian J."/>
            <person name="Zhang X."/>
            <person name="Luo G."/>
            <person name="Jiang Y."/>
            <person name="Liu J."/>
            <person name="Wang Z."/>
            <person name="Sha Y."/>
            <person name="Zhang B."/>
            <person name="Wu H."/>
            <person name="Tang D."/>
            <person name="Shen Q."/>
            <person name="Xue P."/>
            <person name="Zou S."/>
            <person name="Wang X."/>
            <person name="Liu X."/>
            <person name="Wang F."/>
            <person name="Yang Y."/>
            <person name="An X."/>
            <person name="Dong Z."/>
            <person name="Zhang K."/>
            <person name="Zhang X."/>
            <person name="Luo M.C."/>
            <person name="Dvorak J."/>
            <person name="Tong Y."/>
            <person name="Wang J."/>
            <person name="Yang H."/>
            <person name="Li Z."/>
            <person name="Wang D."/>
            <person name="Zhang A."/>
            <person name="Wang J."/>
        </authorList>
    </citation>
    <scope>NUCLEOTIDE SEQUENCE</scope>
    <source>
        <strain evidence="2">cv. G1812</strain>
    </source>
</reference>
<dbReference type="EnsemblPlants" id="TuG1812G0600000374.01.T01">
    <property type="protein sequence ID" value="TuG1812G0600000374.01.T01"/>
    <property type="gene ID" value="TuG1812G0600000374.01"/>
</dbReference>
<dbReference type="AlphaFoldDB" id="A0A8R7QPK3"/>
<accession>A0A8R7QPK3</accession>
<evidence type="ECO:0000313" key="1">
    <source>
        <dbReference type="EnsemblPlants" id="TuG1812G0600000374.01.T01"/>
    </source>
</evidence>
<sequence length="102" mass="11800">GHRYPVGVVPWLGTPAAVLIRGTGKTVSVCRRIRGSAWIGCYSAAFDPFPAPRHRRGRRAKDPCWHAKEDPDIWLMEFLMQPEKRPSQEWRTHVRVVWRALL</sequence>
<keyword evidence="2" id="KW-1185">Reference proteome</keyword>
<proteinExistence type="predicted"/>
<name>A0A8R7QPK3_TRIUA</name>
<dbReference type="Gramene" id="TuG1812U0000166700.01.T01">
    <property type="protein sequence ID" value="TuG1812U0000166700.01.T01"/>
    <property type="gene ID" value="TuG1812U0000166700.01"/>
</dbReference>
<organism evidence="1 2">
    <name type="scientific">Triticum urartu</name>
    <name type="common">Red wild einkorn</name>
    <name type="synonym">Crithodium urartu</name>
    <dbReference type="NCBI Taxonomy" id="4572"/>
    <lineage>
        <taxon>Eukaryota</taxon>
        <taxon>Viridiplantae</taxon>
        <taxon>Streptophyta</taxon>
        <taxon>Embryophyta</taxon>
        <taxon>Tracheophyta</taxon>
        <taxon>Spermatophyta</taxon>
        <taxon>Magnoliopsida</taxon>
        <taxon>Liliopsida</taxon>
        <taxon>Poales</taxon>
        <taxon>Poaceae</taxon>
        <taxon>BOP clade</taxon>
        <taxon>Pooideae</taxon>
        <taxon>Triticodae</taxon>
        <taxon>Triticeae</taxon>
        <taxon>Triticinae</taxon>
        <taxon>Triticum</taxon>
    </lineage>
</organism>